<dbReference type="PROSITE" id="PS51257">
    <property type="entry name" value="PROKAR_LIPOPROTEIN"/>
    <property type="match status" value="1"/>
</dbReference>
<evidence type="ECO:0000259" key="10">
    <source>
        <dbReference type="PROSITE" id="PS50836"/>
    </source>
</evidence>
<feature type="domain" description="Cytochrome b561" evidence="11">
    <location>
        <begin position="189"/>
        <end position="385"/>
    </location>
</feature>
<sequence>MAAPSRASSSSSSSSARLLLLLLSLLGSCVALSRQESSSSSTDSCAAAKLAVASLVPFDTAGFRCAANWKQQDFVLRYKNTGPSVWSFVLSAPDRGSYVAVGFSGKGAMVGSSAVAGWASGGRGAVKQYYLAGKSPDEVAPNRGLLKLVRNKSAVVSHSGRLYLAFQLSTDYPQPYLIYAVGPDGNLPPSSTLQLPMHQSVASRAFNYTSGMSSSFGPGDGTFPAERRHGLLAMMGWGVLMPIGMITARYFRQLDPCWFYSHLAIQVCGYAIGIAAVVLGFRLNGDGLKNVDAHKALGIAILAMASLQVLAILARPDKTSKVRRFWNWYHHNIGRAAILVAVGNVFLGLSIAQETNAYIVSYGVFVAVWVVAVAAFEVKRCYADDD</sequence>
<keyword evidence="13" id="KW-1185">Reference proteome</keyword>
<keyword evidence="3 8" id="KW-0812">Transmembrane</keyword>
<dbReference type="Proteomes" id="UP000823388">
    <property type="component" value="Chromosome 7K"/>
</dbReference>
<evidence type="ECO:0000313" key="13">
    <source>
        <dbReference type="Proteomes" id="UP000823388"/>
    </source>
</evidence>
<proteinExistence type="predicted"/>
<evidence type="ECO:0000256" key="5">
    <source>
        <dbReference type="ARBA" id="ARBA00022982"/>
    </source>
</evidence>
<dbReference type="SMART" id="SM00664">
    <property type="entry name" value="DoH"/>
    <property type="match status" value="1"/>
</dbReference>
<feature type="transmembrane region" description="Helical" evidence="8">
    <location>
        <begin position="231"/>
        <end position="251"/>
    </location>
</feature>
<protein>
    <recommendedName>
        <fullName evidence="14">Cytochrome b561 and DOMON domain-containing protein</fullName>
    </recommendedName>
</protein>
<dbReference type="PROSITE" id="PS50836">
    <property type="entry name" value="DOMON"/>
    <property type="match status" value="1"/>
</dbReference>
<dbReference type="PANTHER" id="PTHR23130:SF224">
    <property type="entry name" value="CYTOCHROME B561 AND DOMON DOMAIN-CONTAINING PROTEIN"/>
    <property type="match status" value="1"/>
</dbReference>
<dbReference type="PROSITE" id="PS50939">
    <property type="entry name" value="CYTOCHROME_B561"/>
    <property type="match status" value="1"/>
</dbReference>
<evidence type="ECO:0000256" key="1">
    <source>
        <dbReference type="ARBA" id="ARBA00004370"/>
    </source>
</evidence>
<evidence type="ECO:0000259" key="11">
    <source>
        <dbReference type="PROSITE" id="PS50939"/>
    </source>
</evidence>
<dbReference type="OrthoDB" id="19261at2759"/>
<evidence type="ECO:0000256" key="8">
    <source>
        <dbReference type="SAM" id="Phobius"/>
    </source>
</evidence>
<dbReference type="GO" id="GO:0016020">
    <property type="term" value="C:membrane"/>
    <property type="evidence" value="ECO:0007669"/>
    <property type="project" value="UniProtKB-SubCell"/>
</dbReference>
<dbReference type="InterPro" id="IPR045266">
    <property type="entry name" value="DOH_DOMON"/>
</dbReference>
<evidence type="ECO:0000313" key="12">
    <source>
        <dbReference type="EMBL" id="KAG2573045.1"/>
    </source>
</evidence>
<comment type="subcellular location">
    <subcellularLocation>
        <location evidence="1">Membrane</location>
    </subcellularLocation>
</comment>
<reference evidence="12" key="1">
    <citation type="submission" date="2020-05" db="EMBL/GenBank/DDBJ databases">
        <title>WGS assembly of Panicum virgatum.</title>
        <authorList>
            <person name="Lovell J.T."/>
            <person name="Jenkins J."/>
            <person name="Shu S."/>
            <person name="Juenger T.E."/>
            <person name="Schmutz J."/>
        </authorList>
    </citation>
    <scope>NUCLEOTIDE SEQUENCE</scope>
    <source>
        <strain evidence="12">AP13</strain>
    </source>
</reference>
<feature type="transmembrane region" description="Helical" evidence="8">
    <location>
        <begin position="293"/>
        <end position="313"/>
    </location>
</feature>
<feature type="signal peptide" evidence="9">
    <location>
        <begin position="1"/>
        <end position="31"/>
    </location>
</feature>
<evidence type="ECO:0000256" key="3">
    <source>
        <dbReference type="ARBA" id="ARBA00022692"/>
    </source>
</evidence>
<dbReference type="Gene3D" id="1.20.120.1770">
    <property type="match status" value="1"/>
</dbReference>
<feature type="chain" id="PRO_5035896310" description="Cytochrome b561 and DOMON domain-containing protein" evidence="9">
    <location>
        <begin position="32"/>
        <end position="386"/>
    </location>
</feature>
<dbReference type="CDD" id="cd08760">
    <property type="entry name" value="Cyt_b561_FRRS1_like"/>
    <property type="match status" value="1"/>
</dbReference>
<name>A0A8T0QHU1_PANVG</name>
<dbReference type="Pfam" id="PF03188">
    <property type="entry name" value="Cytochrom_B561"/>
    <property type="match status" value="1"/>
</dbReference>
<dbReference type="PANTHER" id="PTHR23130">
    <property type="entry name" value="CYTOCHROME B561 AND DOMON DOMAIN-CONTAINING PROTEIN"/>
    <property type="match status" value="1"/>
</dbReference>
<feature type="transmembrane region" description="Helical" evidence="8">
    <location>
        <begin position="263"/>
        <end position="281"/>
    </location>
</feature>
<keyword evidence="4 9" id="KW-0732">Signal</keyword>
<keyword evidence="6 8" id="KW-1133">Transmembrane helix</keyword>
<dbReference type="InterPro" id="IPR005018">
    <property type="entry name" value="DOMON_domain"/>
</dbReference>
<feature type="transmembrane region" description="Helical" evidence="8">
    <location>
        <begin position="333"/>
        <end position="352"/>
    </location>
</feature>
<feature type="transmembrane region" description="Helical" evidence="8">
    <location>
        <begin position="358"/>
        <end position="376"/>
    </location>
</feature>
<evidence type="ECO:0000256" key="2">
    <source>
        <dbReference type="ARBA" id="ARBA00022448"/>
    </source>
</evidence>
<evidence type="ECO:0000256" key="9">
    <source>
        <dbReference type="SAM" id="SignalP"/>
    </source>
</evidence>
<keyword evidence="2" id="KW-0813">Transport</keyword>
<gene>
    <name evidence="12" type="ORF">PVAP13_7KG223100</name>
</gene>
<organism evidence="12 13">
    <name type="scientific">Panicum virgatum</name>
    <name type="common">Blackwell switchgrass</name>
    <dbReference type="NCBI Taxonomy" id="38727"/>
    <lineage>
        <taxon>Eukaryota</taxon>
        <taxon>Viridiplantae</taxon>
        <taxon>Streptophyta</taxon>
        <taxon>Embryophyta</taxon>
        <taxon>Tracheophyta</taxon>
        <taxon>Spermatophyta</taxon>
        <taxon>Magnoliopsida</taxon>
        <taxon>Liliopsida</taxon>
        <taxon>Poales</taxon>
        <taxon>Poaceae</taxon>
        <taxon>PACMAD clade</taxon>
        <taxon>Panicoideae</taxon>
        <taxon>Panicodae</taxon>
        <taxon>Paniceae</taxon>
        <taxon>Panicinae</taxon>
        <taxon>Panicum</taxon>
        <taxon>Panicum sect. Hiantes</taxon>
    </lineage>
</organism>
<feature type="domain" description="DOMON" evidence="10">
    <location>
        <begin position="72"/>
        <end position="182"/>
    </location>
</feature>
<dbReference type="CDD" id="cd09631">
    <property type="entry name" value="DOMON_DOH"/>
    <property type="match status" value="1"/>
</dbReference>
<accession>A0A8T0QHU1</accession>
<keyword evidence="5" id="KW-0249">Electron transport</keyword>
<comment type="caution">
    <text evidence="12">The sequence shown here is derived from an EMBL/GenBank/DDBJ whole genome shotgun (WGS) entry which is preliminary data.</text>
</comment>
<evidence type="ECO:0008006" key="14">
    <source>
        <dbReference type="Google" id="ProtNLM"/>
    </source>
</evidence>
<dbReference type="SMART" id="SM00665">
    <property type="entry name" value="B561"/>
    <property type="match status" value="1"/>
</dbReference>
<dbReference type="AlphaFoldDB" id="A0A8T0QHU1"/>
<keyword evidence="7 8" id="KW-0472">Membrane</keyword>
<dbReference type="InterPro" id="IPR006593">
    <property type="entry name" value="Cyt_b561/ferric_Rdtase_TM"/>
</dbReference>
<evidence type="ECO:0000256" key="7">
    <source>
        <dbReference type="ARBA" id="ARBA00023136"/>
    </source>
</evidence>
<dbReference type="EMBL" id="CM029049">
    <property type="protein sequence ID" value="KAG2573045.1"/>
    <property type="molecule type" value="Genomic_DNA"/>
</dbReference>
<evidence type="ECO:0000256" key="4">
    <source>
        <dbReference type="ARBA" id="ARBA00022729"/>
    </source>
</evidence>
<evidence type="ECO:0000256" key="6">
    <source>
        <dbReference type="ARBA" id="ARBA00022989"/>
    </source>
</evidence>